<organism evidence="2 3">
    <name type="scientific">Glutinoglossum americanum</name>
    <dbReference type="NCBI Taxonomy" id="1670608"/>
    <lineage>
        <taxon>Eukaryota</taxon>
        <taxon>Fungi</taxon>
        <taxon>Dikarya</taxon>
        <taxon>Ascomycota</taxon>
        <taxon>Pezizomycotina</taxon>
        <taxon>Geoglossomycetes</taxon>
        <taxon>Geoglossales</taxon>
        <taxon>Geoglossaceae</taxon>
        <taxon>Glutinoglossum</taxon>
    </lineage>
</organism>
<dbReference type="OrthoDB" id="407298at2759"/>
<dbReference type="SUPFAM" id="SSF89372">
    <property type="entry name" value="Fucose-specific lectin"/>
    <property type="match status" value="1"/>
</dbReference>
<gene>
    <name evidence="2" type="ORF">FGG08_001396</name>
</gene>
<reference evidence="2" key="1">
    <citation type="submission" date="2021-03" db="EMBL/GenBank/DDBJ databases">
        <title>Comparative genomics and phylogenomic investigation of the class Geoglossomycetes provide insights into ecological specialization and systematics.</title>
        <authorList>
            <person name="Melie T."/>
            <person name="Pirro S."/>
            <person name="Miller A.N."/>
            <person name="Quandt A."/>
        </authorList>
    </citation>
    <scope>NUCLEOTIDE SEQUENCE</scope>
    <source>
        <strain evidence="2">GBOQ0MN5Z8</strain>
    </source>
</reference>
<evidence type="ECO:0000313" key="2">
    <source>
        <dbReference type="EMBL" id="KAH0544498.1"/>
    </source>
</evidence>
<evidence type="ECO:0008006" key="4">
    <source>
        <dbReference type="Google" id="ProtNLM"/>
    </source>
</evidence>
<proteinExistence type="inferred from homology"/>
<dbReference type="AlphaFoldDB" id="A0A9P8L0B5"/>
<dbReference type="EMBL" id="JAGHQL010000018">
    <property type="protein sequence ID" value="KAH0544498.1"/>
    <property type="molecule type" value="Genomic_DNA"/>
</dbReference>
<dbReference type="Gene3D" id="2.120.10.70">
    <property type="entry name" value="Fucose-specific lectin"/>
    <property type="match status" value="1"/>
</dbReference>
<dbReference type="Pfam" id="PF07938">
    <property type="entry name" value="Fungal_lectin"/>
    <property type="match status" value="1"/>
</dbReference>
<dbReference type="InterPro" id="IPR012475">
    <property type="entry name" value="Fungal_lectin"/>
</dbReference>
<evidence type="ECO:0000313" key="3">
    <source>
        <dbReference type="Proteomes" id="UP000698800"/>
    </source>
</evidence>
<comment type="caution">
    <text evidence="2">The sequence shown here is derived from an EMBL/GenBank/DDBJ whole genome shotgun (WGS) entry which is preliminary data.</text>
</comment>
<protein>
    <recommendedName>
        <fullName evidence="4">Fucose-specific lectin</fullName>
    </recommendedName>
</protein>
<accession>A0A9P8L0B5</accession>
<comment type="similarity">
    <text evidence="1">Belongs to the fungal fucose-specific lectin family.</text>
</comment>
<keyword evidence="3" id="KW-1185">Reference proteome</keyword>
<evidence type="ECO:0000256" key="1">
    <source>
        <dbReference type="ARBA" id="ARBA00009042"/>
    </source>
</evidence>
<sequence length="140" mass="15588">MQDMDTRIYYQDKEGAIHERVGKGPATGGHKYSDNIRVPANKVRANTPMAVCGWGNHFAHIRLYYVDRDGYIREECWDGGWTAGGLDAKKYRVSSTSGFMYALCTEKGGDPRVGFQASDNPQHVTEAFYNGGWSAAVLMN</sequence>
<name>A0A9P8L0B5_9PEZI</name>
<dbReference type="Proteomes" id="UP000698800">
    <property type="component" value="Unassembled WGS sequence"/>
</dbReference>